<dbReference type="AlphaFoldDB" id="A0A1B2HBX3"/>
<accession>A0A1B2HBX3</accession>
<name>A0A1B2HBX3_9PSEU</name>
<proteinExistence type="predicted"/>
<evidence type="ECO:0000313" key="2">
    <source>
        <dbReference type="Proteomes" id="UP000093053"/>
    </source>
</evidence>
<dbReference type="KEGG" id="led:BBK82_03220"/>
<evidence type="ECO:0000313" key="1">
    <source>
        <dbReference type="EMBL" id="ANZ35228.1"/>
    </source>
</evidence>
<protein>
    <submittedName>
        <fullName evidence="1">Uncharacterized protein</fullName>
    </submittedName>
</protein>
<dbReference type="RefSeq" id="WP_065913644.1">
    <property type="nucleotide sequence ID" value="NZ_CP016793.1"/>
</dbReference>
<sequence>MSTETGRLLGGPHDGVEFPLDRFWLAPAPGAMPLPAERVLVDPDGHSNFWWRTRSGHLVTQPGPPCSRYDVDRDDPGWMFRYVGEVEMPIAPDDPQWLG</sequence>
<organism evidence="1 2">
    <name type="scientific">Lentzea guizhouensis</name>
    <dbReference type="NCBI Taxonomy" id="1586287"/>
    <lineage>
        <taxon>Bacteria</taxon>
        <taxon>Bacillati</taxon>
        <taxon>Actinomycetota</taxon>
        <taxon>Actinomycetes</taxon>
        <taxon>Pseudonocardiales</taxon>
        <taxon>Pseudonocardiaceae</taxon>
        <taxon>Lentzea</taxon>
    </lineage>
</organism>
<dbReference type="EMBL" id="CP016793">
    <property type="protein sequence ID" value="ANZ35228.1"/>
    <property type="molecule type" value="Genomic_DNA"/>
</dbReference>
<keyword evidence="2" id="KW-1185">Reference proteome</keyword>
<dbReference type="STRING" id="1586287.BBK82_03220"/>
<gene>
    <name evidence="1" type="ORF">BBK82_03220</name>
</gene>
<reference evidence="1 2" key="1">
    <citation type="submission" date="2016-07" db="EMBL/GenBank/DDBJ databases">
        <title>Complete genome sequence of the Lentzea guizhouensis DHS C013.</title>
        <authorList>
            <person name="Cao C."/>
        </authorList>
    </citation>
    <scope>NUCLEOTIDE SEQUENCE [LARGE SCALE GENOMIC DNA]</scope>
    <source>
        <strain evidence="1 2">DHS C013</strain>
    </source>
</reference>
<dbReference type="Proteomes" id="UP000093053">
    <property type="component" value="Chromosome"/>
</dbReference>